<dbReference type="PROSITE" id="PS51192">
    <property type="entry name" value="HELICASE_ATP_BIND_1"/>
    <property type="match status" value="1"/>
</dbReference>
<dbReference type="InterPro" id="IPR014939">
    <property type="entry name" value="CDT1_Gemini-bd-like"/>
</dbReference>
<evidence type="ECO:0000313" key="3">
    <source>
        <dbReference type="EMBL" id="KAL0947334.1"/>
    </source>
</evidence>
<sequence length="566" mass="63041">MKRKAKKEVIPSADSSSDRSPKKPKSTKTVRKNLKSSTVQTIDTSSWPEYLQSLNKVFKALNTVLAFVSSRKQLATTFPVVRSSVEALLKQPLELAQVAEIKAILPEVIKFGYIPQDELRIHGESMDSKRRESPDFSMPSSSSMTLESQEHVLILEFADNSKGKKSGPNDLYSAPSALSPAAVKKLIENRNSLFLRAVNDLIVVSSSGEDPVSMIQAAGRDHIPIDPSAKSLPDLIKASASHLTVPDHDNRPSIEAVLSEVKVQTWYREQIVESRQFEPRLAKEGQLSNPLSEPILDALQSSRGISSLYVHQTSAIDAIEEGHNVIVSTSTASGKSVIYQVPVLRFLVDNPDSTAIFVYPTKALAQDQKAAMEQLINSCVGLEHIVVSTYDGDTPQDQRRGIRETASVIFTNFDMIHTSMLPHEELWRRFLENLKLFAVDELHYYTGLFGSHVAQIMRRFRRVCAAIGNRRTRFVSCSATIGNPERHMRDIFGVDNVVEVTEDGAPSGRKDFIIWQPPMIDQAVPALGRRSTISEATVLMRFLMKRGIRCILFCKIRKICELVSSP</sequence>
<dbReference type="SMART" id="SM01075">
    <property type="entry name" value="CDT1"/>
    <property type="match status" value="1"/>
</dbReference>
<feature type="region of interest" description="Disordered" evidence="1">
    <location>
        <begin position="1"/>
        <end position="35"/>
    </location>
</feature>
<feature type="compositionally biased region" description="Basic residues" evidence="1">
    <location>
        <begin position="22"/>
        <end position="34"/>
    </location>
</feature>
<dbReference type="CDD" id="cd17923">
    <property type="entry name" value="DEXHc_Hrq1-like"/>
    <property type="match status" value="1"/>
</dbReference>
<dbReference type="InterPro" id="IPR014001">
    <property type="entry name" value="Helicase_ATP-bd"/>
</dbReference>
<dbReference type="PANTHER" id="PTHR47957">
    <property type="entry name" value="ATP-DEPENDENT HELICASE HRQ1"/>
    <property type="match status" value="1"/>
</dbReference>
<evidence type="ECO:0000313" key="4">
    <source>
        <dbReference type="Proteomes" id="UP001556367"/>
    </source>
</evidence>
<dbReference type="InterPro" id="IPR011545">
    <property type="entry name" value="DEAD/DEAH_box_helicase_dom"/>
</dbReference>
<reference evidence="4" key="1">
    <citation type="submission" date="2024-06" db="EMBL/GenBank/DDBJ databases">
        <title>Multi-omics analyses provide insights into the biosynthesis of the anticancer antibiotic pleurotin in Hohenbuehelia grisea.</title>
        <authorList>
            <person name="Weaver J.A."/>
            <person name="Alberti F."/>
        </authorList>
    </citation>
    <scope>NUCLEOTIDE SEQUENCE [LARGE SCALE GENOMIC DNA]</scope>
    <source>
        <strain evidence="4">T-177</strain>
    </source>
</reference>
<dbReference type="Proteomes" id="UP001556367">
    <property type="component" value="Unassembled WGS sequence"/>
</dbReference>
<keyword evidence="4" id="KW-1185">Reference proteome</keyword>
<protein>
    <recommendedName>
        <fullName evidence="2">Helicase ATP-binding domain-containing protein</fullName>
    </recommendedName>
</protein>
<dbReference type="EMBL" id="JASNQZ010000015">
    <property type="protein sequence ID" value="KAL0947334.1"/>
    <property type="molecule type" value="Genomic_DNA"/>
</dbReference>
<dbReference type="Pfam" id="PF08839">
    <property type="entry name" value="CDT1"/>
    <property type="match status" value="1"/>
</dbReference>
<dbReference type="Gene3D" id="3.40.50.300">
    <property type="entry name" value="P-loop containing nucleotide triphosphate hydrolases"/>
    <property type="match status" value="1"/>
</dbReference>
<dbReference type="SUPFAM" id="SSF52540">
    <property type="entry name" value="P-loop containing nucleoside triphosphate hydrolases"/>
    <property type="match status" value="1"/>
</dbReference>
<evidence type="ECO:0000256" key="1">
    <source>
        <dbReference type="SAM" id="MobiDB-lite"/>
    </source>
</evidence>
<dbReference type="SMART" id="SM00487">
    <property type="entry name" value="DEXDc"/>
    <property type="match status" value="1"/>
</dbReference>
<gene>
    <name evidence="3" type="ORF">HGRIS_013453</name>
</gene>
<dbReference type="SUPFAM" id="SSF46785">
    <property type="entry name" value="Winged helix' DNA-binding domain"/>
    <property type="match status" value="1"/>
</dbReference>
<dbReference type="InterPro" id="IPR027417">
    <property type="entry name" value="P-loop_NTPase"/>
</dbReference>
<dbReference type="InterPro" id="IPR036390">
    <property type="entry name" value="WH_DNA-bd_sf"/>
</dbReference>
<dbReference type="PANTHER" id="PTHR47957:SF3">
    <property type="entry name" value="ATP-DEPENDENT HELICASE HRQ1"/>
    <property type="match status" value="1"/>
</dbReference>
<evidence type="ECO:0000259" key="2">
    <source>
        <dbReference type="PROSITE" id="PS51192"/>
    </source>
</evidence>
<dbReference type="Pfam" id="PF00270">
    <property type="entry name" value="DEAD"/>
    <property type="match status" value="1"/>
</dbReference>
<comment type="caution">
    <text evidence="3">The sequence shown here is derived from an EMBL/GenBank/DDBJ whole genome shotgun (WGS) entry which is preliminary data.</text>
</comment>
<organism evidence="3 4">
    <name type="scientific">Hohenbuehelia grisea</name>
    <dbReference type="NCBI Taxonomy" id="104357"/>
    <lineage>
        <taxon>Eukaryota</taxon>
        <taxon>Fungi</taxon>
        <taxon>Dikarya</taxon>
        <taxon>Basidiomycota</taxon>
        <taxon>Agaricomycotina</taxon>
        <taxon>Agaricomycetes</taxon>
        <taxon>Agaricomycetidae</taxon>
        <taxon>Agaricales</taxon>
        <taxon>Pleurotineae</taxon>
        <taxon>Pleurotaceae</taxon>
        <taxon>Hohenbuehelia</taxon>
    </lineage>
</organism>
<feature type="domain" description="Helicase ATP-binding" evidence="2">
    <location>
        <begin position="316"/>
        <end position="499"/>
    </location>
</feature>
<accession>A0ABR3IVS1</accession>
<name>A0ABR3IVS1_9AGAR</name>
<proteinExistence type="predicted"/>